<gene>
    <name evidence="2" type="ORF">PENTCL1PPCAC_24413</name>
</gene>
<feature type="compositionally biased region" description="Basic and acidic residues" evidence="1">
    <location>
        <begin position="9"/>
        <end position="18"/>
    </location>
</feature>
<feature type="region of interest" description="Disordered" evidence="1">
    <location>
        <begin position="1"/>
        <end position="163"/>
    </location>
</feature>
<evidence type="ECO:0000256" key="1">
    <source>
        <dbReference type="SAM" id="MobiDB-lite"/>
    </source>
</evidence>
<comment type="caution">
    <text evidence="2">The sequence shown here is derived from an EMBL/GenBank/DDBJ whole genome shotgun (WGS) entry which is preliminary data.</text>
</comment>
<feature type="non-terminal residue" evidence="2">
    <location>
        <position position="1"/>
    </location>
</feature>
<sequence length="163" mass="17908">ATPSFRPRYGADRRREDGQCELAETALQPIDAINNKCEEEEEKERKASSLASPTRSNSGKKKSISFAPRKPSMRTEDLVKMINDTSLGPRIDAMVEAGPDGEEEEESKESKEKEQKDEHAAPAALTSSVLATPEEEVVDETSSGEVTMGEVKMESAESRIVSY</sequence>
<evidence type="ECO:0000313" key="3">
    <source>
        <dbReference type="Proteomes" id="UP001432027"/>
    </source>
</evidence>
<dbReference type="EMBL" id="BTSX01000005">
    <property type="protein sequence ID" value="GMT02239.1"/>
    <property type="molecule type" value="Genomic_DNA"/>
</dbReference>
<evidence type="ECO:0000313" key="2">
    <source>
        <dbReference type="EMBL" id="GMT02239.1"/>
    </source>
</evidence>
<organism evidence="2 3">
    <name type="scientific">Pristionchus entomophagus</name>
    <dbReference type="NCBI Taxonomy" id="358040"/>
    <lineage>
        <taxon>Eukaryota</taxon>
        <taxon>Metazoa</taxon>
        <taxon>Ecdysozoa</taxon>
        <taxon>Nematoda</taxon>
        <taxon>Chromadorea</taxon>
        <taxon>Rhabditida</taxon>
        <taxon>Rhabditina</taxon>
        <taxon>Diplogasteromorpha</taxon>
        <taxon>Diplogasteroidea</taxon>
        <taxon>Neodiplogasteridae</taxon>
        <taxon>Pristionchus</taxon>
    </lineage>
</organism>
<proteinExistence type="predicted"/>
<name>A0AAV5U5X0_9BILA</name>
<keyword evidence="3" id="KW-1185">Reference proteome</keyword>
<dbReference type="Proteomes" id="UP001432027">
    <property type="component" value="Unassembled WGS sequence"/>
</dbReference>
<reference evidence="2" key="1">
    <citation type="submission" date="2023-10" db="EMBL/GenBank/DDBJ databases">
        <title>Genome assembly of Pristionchus species.</title>
        <authorList>
            <person name="Yoshida K."/>
            <person name="Sommer R.J."/>
        </authorList>
    </citation>
    <scope>NUCLEOTIDE SEQUENCE</scope>
    <source>
        <strain evidence="2">RS0144</strain>
    </source>
</reference>
<feature type="compositionally biased region" description="Basic and acidic residues" evidence="1">
    <location>
        <begin position="108"/>
        <end position="120"/>
    </location>
</feature>
<dbReference type="AlphaFoldDB" id="A0AAV5U5X0"/>
<protein>
    <submittedName>
        <fullName evidence="2">Uncharacterized protein</fullName>
    </submittedName>
</protein>
<accession>A0AAV5U5X0</accession>